<evidence type="ECO:0000313" key="2">
    <source>
        <dbReference type="EMBL" id="KAK3269953.1"/>
    </source>
</evidence>
<reference evidence="2 3" key="1">
    <citation type="journal article" date="2015" name="Genome Biol. Evol.">
        <title>Comparative Genomics of a Bacterivorous Green Alga Reveals Evolutionary Causalities and Consequences of Phago-Mixotrophic Mode of Nutrition.</title>
        <authorList>
            <person name="Burns J.A."/>
            <person name="Paasch A."/>
            <person name="Narechania A."/>
            <person name="Kim E."/>
        </authorList>
    </citation>
    <scope>NUCLEOTIDE SEQUENCE [LARGE SCALE GENOMIC DNA]</scope>
    <source>
        <strain evidence="2 3">PLY_AMNH</strain>
    </source>
</reference>
<feature type="compositionally biased region" description="Basic and acidic residues" evidence="1">
    <location>
        <begin position="14"/>
        <end position="42"/>
    </location>
</feature>
<dbReference type="AlphaFoldDB" id="A0AAE0G1S3"/>
<accession>A0AAE0G1S3</accession>
<feature type="compositionally biased region" description="Acidic residues" evidence="1">
    <location>
        <begin position="69"/>
        <end position="82"/>
    </location>
</feature>
<gene>
    <name evidence="2" type="ORF">CYMTET_21622</name>
</gene>
<feature type="compositionally biased region" description="Polar residues" evidence="1">
    <location>
        <begin position="162"/>
        <end position="174"/>
    </location>
</feature>
<protein>
    <submittedName>
        <fullName evidence="2">Uncharacterized protein</fullName>
    </submittedName>
</protein>
<name>A0AAE0G1S3_9CHLO</name>
<dbReference type="Proteomes" id="UP001190700">
    <property type="component" value="Unassembled WGS sequence"/>
</dbReference>
<dbReference type="EMBL" id="LGRX02010649">
    <property type="protein sequence ID" value="KAK3269953.1"/>
    <property type="molecule type" value="Genomic_DNA"/>
</dbReference>
<feature type="compositionally biased region" description="Basic and acidic residues" evidence="1">
    <location>
        <begin position="97"/>
        <end position="111"/>
    </location>
</feature>
<comment type="caution">
    <text evidence="2">The sequence shown here is derived from an EMBL/GenBank/DDBJ whole genome shotgun (WGS) entry which is preliminary data.</text>
</comment>
<keyword evidence="3" id="KW-1185">Reference proteome</keyword>
<evidence type="ECO:0000256" key="1">
    <source>
        <dbReference type="SAM" id="MobiDB-lite"/>
    </source>
</evidence>
<feature type="compositionally biased region" description="Low complexity" evidence="1">
    <location>
        <begin position="230"/>
        <end position="239"/>
    </location>
</feature>
<feature type="compositionally biased region" description="Basic and acidic residues" evidence="1">
    <location>
        <begin position="145"/>
        <end position="159"/>
    </location>
</feature>
<feature type="region of interest" description="Disordered" evidence="1">
    <location>
        <begin position="1"/>
        <end position="239"/>
    </location>
</feature>
<sequence>MTGKDNVIQRMKRKVETGPEEWETKKQRIARTEVEHAQRNEEPSGPEGGEEAAGNTWPEETNAQHMQEDEMELQQMEQEEEAALMLAQNPQVLQQEAGERETRPRIENAREGDDEGFPGTEEDEWEVEEAELRQMQEDGTALLHEGQEDHGEPRGHQEPDQLGQTTQTVSQETEGVQEGEQDIALQETQEMELPETQDMRMTAQQEAEEELMEMAQQQEEAQEEQRELQEMAQQQAAAQ</sequence>
<feature type="compositionally biased region" description="Acidic residues" evidence="1">
    <location>
        <begin position="112"/>
        <end position="129"/>
    </location>
</feature>
<evidence type="ECO:0000313" key="3">
    <source>
        <dbReference type="Proteomes" id="UP001190700"/>
    </source>
</evidence>
<organism evidence="2 3">
    <name type="scientific">Cymbomonas tetramitiformis</name>
    <dbReference type="NCBI Taxonomy" id="36881"/>
    <lineage>
        <taxon>Eukaryota</taxon>
        <taxon>Viridiplantae</taxon>
        <taxon>Chlorophyta</taxon>
        <taxon>Pyramimonadophyceae</taxon>
        <taxon>Pyramimonadales</taxon>
        <taxon>Pyramimonadaceae</taxon>
        <taxon>Cymbomonas</taxon>
    </lineage>
</organism>
<proteinExistence type="predicted"/>